<evidence type="ECO:0000256" key="4">
    <source>
        <dbReference type="SAM" id="MobiDB-lite"/>
    </source>
</evidence>
<dbReference type="GO" id="GO:0007165">
    <property type="term" value="P:signal transduction"/>
    <property type="evidence" value="ECO:0007669"/>
    <property type="project" value="InterPro"/>
</dbReference>
<comment type="subcellular location">
    <subcellularLocation>
        <location evidence="1">Secreted</location>
    </subcellularLocation>
</comment>
<dbReference type="AlphaFoldDB" id="A0A8C3UU96"/>
<dbReference type="GO" id="GO:0005615">
    <property type="term" value="C:extracellular space"/>
    <property type="evidence" value="ECO:0007669"/>
    <property type="project" value="InterPro"/>
</dbReference>
<keyword evidence="2" id="KW-0964">Secreted</keyword>
<sequence>MNDCCRHHSPLPCARRAVSRGHRGERGDIGGSGGYWGERGHCGERGDTGENGDTGRAGTSRGKGTPRGERGDIWGSGEISGRAGTSRGTGDIGGNGGYWGERGDIGESGDIEGNGGYRGERGTLRGTGDIGGNGGDIEGKGDTGGAGGHRRERGISGGTRDIGGSGDTQGAGTPGGAGGHWGVGDIEGNGGYRGSGGDIEGNGDTGGNGGHRRERGHCGDRGDTVGSEDIEGNGDSEGSGGILGGAGRYRGEQGHRGERGMLREGAVGTAGRHCEGHGDTAGREDTKTLERCRAVTPRGLCPRCPQWKDVLDGFCTDEFGVKTRQFHCCRLHGAARRRCFSQETPAPTWDPAPAGGPSVAWNLVTEPPFPPGEPTAANLGNICGLRTLRPGPPGPGGRSGPRVRLRVRLEREYERCCRNESLSCAHSAWLKGLNRFCREESSVKTGQHRCCQRGGPRNRGRCFAAAAPHPEYDRELTPHPPSPPPLLFGRVRSPHAPWGLLGAMTSACCPLPHLERGACAQEQLSQGIATLCATPEDAWRDPQGCCALEEPERRRCFDSSYLSQVTLGAAVAPPAPGHEE</sequence>
<feature type="compositionally biased region" description="Basic and acidic residues" evidence="4">
    <location>
        <begin position="38"/>
        <end position="48"/>
    </location>
</feature>
<reference evidence="5" key="1">
    <citation type="submission" date="2020-10" db="EMBL/GenBank/DDBJ databases">
        <title>Catharus ustulatus (Swainson's thrush) genome, bCatUst1, primary haplotype v2.</title>
        <authorList>
            <person name="Delmore K."/>
            <person name="Vafadar M."/>
            <person name="Formenti G."/>
            <person name="Chow W."/>
            <person name="Pelan S."/>
            <person name="Howe K."/>
            <person name="Rhie A."/>
            <person name="Mountcastle J."/>
            <person name="Haase B."/>
            <person name="Fedrigo O."/>
            <person name="Jarvis E.D."/>
        </authorList>
    </citation>
    <scope>NUCLEOTIDE SEQUENCE [LARGE SCALE GENOMIC DNA]</scope>
</reference>
<feature type="compositionally biased region" description="Gly residues" evidence="4">
    <location>
        <begin position="128"/>
        <end position="147"/>
    </location>
</feature>
<keyword evidence="3" id="KW-0677">Repeat</keyword>
<dbReference type="SUPFAM" id="SSF48552">
    <property type="entry name" value="Serum albumin-like"/>
    <property type="match status" value="3"/>
</dbReference>
<protein>
    <submittedName>
        <fullName evidence="5">Uncharacterized protein</fullName>
    </submittedName>
</protein>
<reference evidence="5" key="3">
    <citation type="submission" date="2025-09" db="UniProtKB">
        <authorList>
            <consortium name="Ensembl"/>
        </authorList>
    </citation>
    <scope>IDENTIFICATION</scope>
</reference>
<dbReference type="Pfam" id="PF05782">
    <property type="entry name" value="ECM1"/>
    <property type="match status" value="1"/>
</dbReference>
<dbReference type="PANTHER" id="PTHR16776:SF3">
    <property type="entry name" value="EXTRACELLULAR MATRIX PROTEIN 1"/>
    <property type="match status" value="1"/>
</dbReference>
<reference evidence="5" key="2">
    <citation type="submission" date="2025-08" db="UniProtKB">
        <authorList>
            <consortium name="Ensembl"/>
        </authorList>
    </citation>
    <scope>IDENTIFICATION</scope>
</reference>
<evidence type="ECO:0000256" key="2">
    <source>
        <dbReference type="ARBA" id="ARBA00022525"/>
    </source>
</evidence>
<keyword evidence="6" id="KW-1185">Reference proteome</keyword>
<dbReference type="Gene3D" id="1.10.246.10">
    <property type="match status" value="3"/>
</dbReference>
<proteinExistence type="predicted"/>
<evidence type="ECO:0000313" key="6">
    <source>
        <dbReference type="Proteomes" id="UP000694563"/>
    </source>
</evidence>
<name>A0A8C3UU96_CATUS</name>
<evidence type="ECO:0000256" key="1">
    <source>
        <dbReference type="ARBA" id="ARBA00004613"/>
    </source>
</evidence>
<accession>A0A8C3UU96</accession>
<evidence type="ECO:0000256" key="3">
    <source>
        <dbReference type="ARBA" id="ARBA00022737"/>
    </source>
</evidence>
<dbReference type="Ensembl" id="ENSCUST00005019273.1">
    <property type="protein sequence ID" value="ENSCUSP00005018576.1"/>
    <property type="gene ID" value="ENSCUSG00005011874.1"/>
</dbReference>
<evidence type="ECO:0000313" key="5">
    <source>
        <dbReference type="Ensembl" id="ENSCUSP00005018576.1"/>
    </source>
</evidence>
<feature type="region of interest" description="Disordered" evidence="4">
    <location>
        <begin position="18"/>
        <end position="259"/>
    </location>
</feature>
<feature type="compositionally biased region" description="Gly residues" evidence="4">
    <location>
        <begin position="90"/>
        <end position="100"/>
    </location>
</feature>
<feature type="compositionally biased region" description="Basic and acidic residues" evidence="4">
    <location>
        <begin position="249"/>
        <end position="259"/>
    </location>
</feature>
<dbReference type="InterPro" id="IPR008605">
    <property type="entry name" value="ECM1"/>
</dbReference>
<dbReference type="InterPro" id="IPR020858">
    <property type="entry name" value="Serum_albumin-like"/>
</dbReference>
<organism evidence="5 6">
    <name type="scientific">Catharus ustulatus</name>
    <name type="common">Russet-backed thrush</name>
    <name type="synonym">Hylocichla ustulatus</name>
    <dbReference type="NCBI Taxonomy" id="91951"/>
    <lineage>
        <taxon>Eukaryota</taxon>
        <taxon>Metazoa</taxon>
        <taxon>Chordata</taxon>
        <taxon>Craniata</taxon>
        <taxon>Vertebrata</taxon>
        <taxon>Euteleostomi</taxon>
        <taxon>Archelosauria</taxon>
        <taxon>Archosauria</taxon>
        <taxon>Dinosauria</taxon>
        <taxon>Saurischia</taxon>
        <taxon>Theropoda</taxon>
        <taxon>Coelurosauria</taxon>
        <taxon>Aves</taxon>
        <taxon>Neognathae</taxon>
        <taxon>Neoaves</taxon>
        <taxon>Telluraves</taxon>
        <taxon>Australaves</taxon>
        <taxon>Passeriformes</taxon>
        <taxon>Turdidae</taxon>
        <taxon>Catharus</taxon>
    </lineage>
</organism>
<dbReference type="GO" id="GO:0030500">
    <property type="term" value="P:regulation of bone mineralization"/>
    <property type="evidence" value="ECO:0007669"/>
    <property type="project" value="TreeGrafter"/>
</dbReference>
<dbReference type="Proteomes" id="UP000694563">
    <property type="component" value="Chromosome 30"/>
</dbReference>
<dbReference type="PANTHER" id="PTHR16776">
    <property type="entry name" value="EXTRACELLULAR MATRIX PROTEIN 1"/>
    <property type="match status" value="1"/>
</dbReference>
<feature type="compositionally biased region" description="Gly residues" evidence="4">
    <location>
        <begin position="155"/>
        <end position="209"/>
    </location>
</feature>
<feature type="compositionally biased region" description="Gly residues" evidence="4">
    <location>
        <begin position="235"/>
        <end position="248"/>
    </location>
</feature>